<keyword evidence="1" id="KW-1133">Transmembrane helix</keyword>
<evidence type="ECO:0000313" key="2">
    <source>
        <dbReference type="EMBL" id="MBT0771344.1"/>
    </source>
</evidence>
<protein>
    <submittedName>
        <fullName evidence="2">Uncharacterized protein</fullName>
    </submittedName>
</protein>
<accession>A0ABS5TLU6</accession>
<sequence length="180" mass="18672">MAQTGHSGRGVQIFDLGPRLAWVWLTVGVALICAMQAIGVAAVLFAVLPTGPAGVLTVALLAPAAVLLVALASALTGRIIVDGGELTLRFGLIGGTAVPRTLITRAERYDPSMTLSPIGLGLDVPFGSGRATVTRGGPVHFVRVTLRAPARVRLTGWRYAVANELVLSTSRPDELVESLG</sequence>
<dbReference type="RefSeq" id="WP_214157634.1">
    <property type="nucleotide sequence ID" value="NZ_JAHBAY010000008.1"/>
</dbReference>
<organism evidence="2 3">
    <name type="scientific">Kineosporia corallincola</name>
    <dbReference type="NCBI Taxonomy" id="2835133"/>
    <lineage>
        <taxon>Bacteria</taxon>
        <taxon>Bacillati</taxon>
        <taxon>Actinomycetota</taxon>
        <taxon>Actinomycetes</taxon>
        <taxon>Kineosporiales</taxon>
        <taxon>Kineosporiaceae</taxon>
        <taxon>Kineosporia</taxon>
    </lineage>
</organism>
<dbReference type="EMBL" id="JAHBAY010000008">
    <property type="protein sequence ID" value="MBT0771344.1"/>
    <property type="molecule type" value="Genomic_DNA"/>
</dbReference>
<feature type="transmembrane region" description="Helical" evidence="1">
    <location>
        <begin position="21"/>
        <end position="48"/>
    </location>
</feature>
<keyword evidence="3" id="KW-1185">Reference proteome</keyword>
<dbReference type="Proteomes" id="UP001197247">
    <property type="component" value="Unassembled WGS sequence"/>
</dbReference>
<keyword evidence="1" id="KW-0472">Membrane</keyword>
<comment type="caution">
    <text evidence="2">The sequence shown here is derived from an EMBL/GenBank/DDBJ whole genome shotgun (WGS) entry which is preliminary data.</text>
</comment>
<evidence type="ECO:0000256" key="1">
    <source>
        <dbReference type="SAM" id="Phobius"/>
    </source>
</evidence>
<feature type="transmembrane region" description="Helical" evidence="1">
    <location>
        <begin position="54"/>
        <end position="81"/>
    </location>
</feature>
<evidence type="ECO:0000313" key="3">
    <source>
        <dbReference type="Proteomes" id="UP001197247"/>
    </source>
</evidence>
<name>A0ABS5TLU6_9ACTN</name>
<gene>
    <name evidence="2" type="ORF">KIH74_20570</name>
</gene>
<keyword evidence="1" id="KW-0812">Transmembrane</keyword>
<reference evidence="2 3" key="1">
    <citation type="submission" date="2021-05" db="EMBL/GenBank/DDBJ databases">
        <title>Kineosporia and Streptomyces sp. nov. two new marine actinobacteria isolated from Coral.</title>
        <authorList>
            <person name="Buangrab K."/>
            <person name="Sutthacheep M."/>
            <person name="Yeemin T."/>
            <person name="Harunari E."/>
            <person name="Igarashi Y."/>
            <person name="Kanchanasin P."/>
            <person name="Tanasupawat S."/>
            <person name="Phongsopitanun W."/>
        </authorList>
    </citation>
    <scope>NUCLEOTIDE SEQUENCE [LARGE SCALE GENOMIC DNA]</scope>
    <source>
        <strain evidence="2 3">J2-2</strain>
    </source>
</reference>
<proteinExistence type="predicted"/>